<proteinExistence type="inferred from homology"/>
<feature type="transmembrane region" description="Helical" evidence="8">
    <location>
        <begin position="117"/>
        <end position="133"/>
    </location>
</feature>
<dbReference type="PANTHER" id="PTHR23137">
    <property type="entry name" value="VESICLE TRANSPORT PROTEIN-RELATED"/>
    <property type="match status" value="1"/>
</dbReference>
<feature type="transmembrane region" description="Helical" evidence="8">
    <location>
        <begin position="50"/>
        <end position="76"/>
    </location>
</feature>
<dbReference type="VEuPathDB" id="MicrosporidiaDB:VICG_01080"/>
<dbReference type="RefSeq" id="XP_007604526.1">
    <property type="nucleotide sequence ID" value="XM_007604464.1"/>
</dbReference>
<comment type="subcellular location">
    <subcellularLocation>
        <location evidence="8">Golgi apparatus membrane</location>
        <topology evidence="8">Multi-pass membrane protein</topology>
    </subcellularLocation>
    <subcellularLocation>
        <location evidence="1">Membrane</location>
        <topology evidence="1">Multi-pass membrane protein</topology>
    </subcellularLocation>
</comment>
<evidence type="ECO:0000256" key="8">
    <source>
        <dbReference type="RuleBase" id="RU363111"/>
    </source>
</evidence>
<evidence type="ECO:0000313" key="10">
    <source>
        <dbReference type="Proteomes" id="UP000011082"/>
    </source>
</evidence>
<feature type="transmembrane region" description="Helical" evidence="8">
    <location>
        <begin position="82"/>
        <end position="105"/>
    </location>
</feature>
<keyword evidence="2 8" id="KW-0813">Transport</keyword>
<dbReference type="GeneID" id="19881791"/>
<feature type="transmembrane region" description="Helical" evidence="8">
    <location>
        <begin position="139"/>
        <end position="160"/>
    </location>
</feature>
<keyword evidence="4 8" id="KW-0653">Protein transport</keyword>
<dbReference type="GO" id="GO:0000139">
    <property type="term" value="C:Golgi membrane"/>
    <property type="evidence" value="ECO:0007669"/>
    <property type="project" value="UniProtKB-SubCell"/>
</dbReference>
<sequence>MLGKSSDPLQEVLSQRNTGSLYRMAQSRSNFFKTQKFDYEYFGLSFIQRIMAFVICAVVGLLLFFTSLYRVMFIAINPTGFVAPYVLSNILFFNMFGFLSGFKTYFSRLFSKEKKGFTIAFIAVTAVTMYSAFILKRSLYVFCFGIVQIFTFVMFLATFVPGGTAGLTSLLNMAIKG</sequence>
<gene>
    <name evidence="9" type="ORF">VICG_01080</name>
</gene>
<dbReference type="PANTHER" id="PTHR23137:SF36">
    <property type="entry name" value="VESICLE TRANSPORT PROTEIN SFT2C"/>
    <property type="match status" value="1"/>
</dbReference>
<reference evidence="10" key="1">
    <citation type="submission" date="2011-05" db="EMBL/GenBank/DDBJ databases">
        <title>The genome sequence of Vittaforma corneae strain ATCC 50505.</title>
        <authorList>
            <consortium name="The Broad Institute Genome Sequencing Platform"/>
            <person name="Cuomo C."/>
            <person name="Didier E."/>
            <person name="Bowers L."/>
            <person name="Young S.K."/>
            <person name="Zeng Q."/>
            <person name="Gargeya S."/>
            <person name="Fitzgerald M."/>
            <person name="Haas B."/>
            <person name="Abouelleil A."/>
            <person name="Alvarado L."/>
            <person name="Arachchi H.M."/>
            <person name="Berlin A."/>
            <person name="Chapman S.B."/>
            <person name="Gearin G."/>
            <person name="Goldberg J."/>
            <person name="Griggs A."/>
            <person name="Gujja S."/>
            <person name="Hansen M."/>
            <person name="Heiman D."/>
            <person name="Howarth C."/>
            <person name="Larimer J."/>
            <person name="Lui A."/>
            <person name="MacDonald P.J.P."/>
            <person name="McCowen C."/>
            <person name="Montmayeur A."/>
            <person name="Murphy C."/>
            <person name="Neiman D."/>
            <person name="Pearson M."/>
            <person name="Priest M."/>
            <person name="Roberts A."/>
            <person name="Saif S."/>
            <person name="Shea T."/>
            <person name="Sisk P."/>
            <person name="Stolte C."/>
            <person name="Sykes S."/>
            <person name="Wortman J."/>
            <person name="Nusbaum C."/>
            <person name="Birren B."/>
        </authorList>
    </citation>
    <scope>NUCLEOTIDE SEQUENCE [LARGE SCALE GENOMIC DNA]</scope>
    <source>
        <strain evidence="10">ATCC 50505</strain>
    </source>
</reference>
<protein>
    <recommendedName>
        <fullName evidence="8">Protein transport protein SFT2</fullName>
    </recommendedName>
</protein>
<keyword evidence="10" id="KW-1185">Reference proteome</keyword>
<dbReference type="OrthoDB" id="660759at2759"/>
<evidence type="ECO:0000256" key="4">
    <source>
        <dbReference type="ARBA" id="ARBA00022927"/>
    </source>
</evidence>
<evidence type="ECO:0000313" key="9">
    <source>
        <dbReference type="EMBL" id="ELA41896.1"/>
    </source>
</evidence>
<dbReference type="InParanoid" id="L2GM26"/>
<dbReference type="STRING" id="993615.L2GM26"/>
<dbReference type="FunCoup" id="L2GM26">
    <property type="interactions" value="70"/>
</dbReference>
<evidence type="ECO:0000256" key="1">
    <source>
        <dbReference type="ARBA" id="ARBA00004141"/>
    </source>
</evidence>
<dbReference type="InterPro" id="IPR011691">
    <property type="entry name" value="Vesicle_transpt_SFT2"/>
</dbReference>
<comment type="similarity">
    <text evidence="7 8">Belongs to the SFT2 family.</text>
</comment>
<comment type="function">
    <text evidence="8">Nonessential protein required for the fusion of transport vesicles derived from the endocytic pathway with the Golgi complex.</text>
</comment>
<dbReference type="GO" id="GO:0015031">
    <property type="term" value="P:protein transport"/>
    <property type="evidence" value="ECO:0007669"/>
    <property type="project" value="UniProtKB-KW"/>
</dbReference>
<organism evidence="9 10">
    <name type="scientific">Vittaforma corneae (strain ATCC 50505)</name>
    <name type="common">Microsporidian parasite</name>
    <name type="synonym">Nosema corneum</name>
    <dbReference type="NCBI Taxonomy" id="993615"/>
    <lineage>
        <taxon>Eukaryota</taxon>
        <taxon>Fungi</taxon>
        <taxon>Fungi incertae sedis</taxon>
        <taxon>Microsporidia</taxon>
        <taxon>Nosematidae</taxon>
        <taxon>Vittaforma</taxon>
    </lineage>
</organism>
<dbReference type="HOGENOM" id="CLU_1555234_0_0_1"/>
<keyword evidence="8" id="KW-0333">Golgi apparatus</keyword>
<dbReference type="GO" id="GO:0016192">
    <property type="term" value="P:vesicle-mediated transport"/>
    <property type="evidence" value="ECO:0007669"/>
    <property type="project" value="InterPro"/>
</dbReference>
<keyword evidence="6 8" id="KW-0472">Membrane</keyword>
<evidence type="ECO:0000256" key="2">
    <source>
        <dbReference type="ARBA" id="ARBA00022448"/>
    </source>
</evidence>
<evidence type="ECO:0000256" key="7">
    <source>
        <dbReference type="ARBA" id="ARBA00025800"/>
    </source>
</evidence>
<keyword evidence="3 8" id="KW-0812">Transmembrane</keyword>
<evidence type="ECO:0000256" key="3">
    <source>
        <dbReference type="ARBA" id="ARBA00022692"/>
    </source>
</evidence>
<dbReference type="InterPro" id="IPR007305">
    <property type="entry name" value="Vesicle_transpt_Got1/SFT2"/>
</dbReference>
<dbReference type="EMBL" id="JH370137">
    <property type="protein sequence ID" value="ELA41896.1"/>
    <property type="molecule type" value="Genomic_DNA"/>
</dbReference>
<accession>L2GM26</accession>
<keyword evidence="5 8" id="KW-1133">Transmembrane helix</keyword>
<name>L2GM26_VITCO</name>
<dbReference type="Proteomes" id="UP000011082">
    <property type="component" value="Unassembled WGS sequence"/>
</dbReference>
<evidence type="ECO:0000256" key="5">
    <source>
        <dbReference type="ARBA" id="ARBA00022989"/>
    </source>
</evidence>
<dbReference type="Pfam" id="PF04178">
    <property type="entry name" value="Got1"/>
    <property type="match status" value="1"/>
</dbReference>
<evidence type="ECO:0000256" key="6">
    <source>
        <dbReference type="ARBA" id="ARBA00023136"/>
    </source>
</evidence>
<dbReference type="AlphaFoldDB" id="L2GM26"/>
<dbReference type="OMA" id="MMSNSIR"/>